<dbReference type="PANTHER" id="PTHR33710">
    <property type="entry name" value="BNAC02G09200D PROTEIN"/>
    <property type="match status" value="1"/>
</dbReference>
<organism evidence="1 2">
    <name type="scientific">Cinchona calisaya</name>
    <dbReference type="NCBI Taxonomy" id="153742"/>
    <lineage>
        <taxon>Eukaryota</taxon>
        <taxon>Viridiplantae</taxon>
        <taxon>Streptophyta</taxon>
        <taxon>Embryophyta</taxon>
        <taxon>Tracheophyta</taxon>
        <taxon>Spermatophyta</taxon>
        <taxon>Magnoliopsida</taxon>
        <taxon>eudicotyledons</taxon>
        <taxon>Gunneridae</taxon>
        <taxon>Pentapetalae</taxon>
        <taxon>asterids</taxon>
        <taxon>lamiids</taxon>
        <taxon>Gentianales</taxon>
        <taxon>Rubiaceae</taxon>
        <taxon>Cinchonoideae</taxon>
        <taxon>Cinchoneae</taxon>
        <taxon>Cinchona</taxon>
    </lineage>
</organism>
<dbReference type="PANTHER" id="PTHR33710:SF71">
    <property type="entry name" value="ENDONUCLEASE_EXONUCLEASE_PHOSPHATASE DOMAIN-CONTAINING PROTEIN"/>
    <property type="match status" value="1"/>
</dbReference>
<comment type="caution">
    <text evidence="1">The sequence shown here is derived from an EMBL/GenBank/DDBJ whole genome shotgun (WGS) entry which is preliminary data.</text>
</comment>
<name>A0ABD2ZU45_9GENT</name>
<sequence length="326" mass="37858">MLDSLLDLDEVSHFPRLTEILRAFLDSIKGSDIETVVEVSSLPSLSGIRHTRHPWTIGGDFNVIEFPAKYLGRAQQHRQSMADFSHMIMQYRLKNLAPSGSNFTWTGVCQGKPIWKRLDRILINQAREDLFPELSVTHLNRTTLDHSPLLWSLSSWQEHNLWLFIFQNIWMRHHLFLDAVKQSWVHPILGSGILVFSLKFRRLKGRLKDWNKDVFGNIFYAIQRVEEEVQLSRFMEVLLECGVEVDVVCVRKARNRVADLVVEQERSVHDMDFDQPGALEDIQKDVANKREASVKGRFDTRIAKVVEKDKEGLIFDSIPKSIQEIR</sequence>
<keyword evidence="2" id="KW-1185">Reference proteome</keyword>
<evidence type="ECO:0000313" key="1">
    <source>
        <dbReference type="EMBL" id="KAL3522936.1"/>
    </source>
</evidence>
<reference evidence="1 2" key="1">
    <citation type="submission" date="2024-11" db="EMBL/GenBank/DDBJ databases">
        <title>A near-complete genome assembly of Cinchona calisaya.</title>
        <authorList>
            <person name="Lian D.C."/>
            <person name="Zhao X.W."/>
            <person name="Wei L."/>
        </authorList>
    </citation>
    <scope>NUCLEOTIDE SEQUENCE [LARGE SCALE GENOMIC DNA]</scope>
    <source>
        <tissue evidence="1">Nenye</tissue>
    </source>
</reference>
<dbReference type="Gene3D" id="3.60.10.10">
    <property type="entry name" value="Endonuclease/exonuclease/phosphatase"/>
    <property type="match status" value="1"/>
</dbReference>
<evidence type="ECO:0008006" key="3">
    <source>
        <dbReference type="Google" id="ProtNLM"/>
    </source>
</evidence>
<protein>
    <recommendedName>
        <fullName evidence="3">Reverse transcriptase</fullName>
    </recommendedName>
</protein>
<dbReference type="InterPro" id="IPR036691">
    <property type="entry name" value="Endo/exonu/phosph_ase_sf"/>
</dbReference>
<accession>A0ABD2ZU45</accession>
<evidence type="ECO:0000313" key="2">
    <source>
        <dbReference type="Proteomes" id="UP001630127"/>
    </source>
</evidence>
<dbReference type="AlphaFoldDB" id="A0ABD2ZU45"/>
<dbReference type="SUPFAM" id="SSF56219">
    <property type="entry name" value="DNase I-like"/>
    <property type="match status" value="1"/>
</dbReference>
<dbReference type="Proteomes" id="UP001630127">
    <property type="component" value="Unassembled WGS sequence"/>
</dbReference>
<gene>
    <name evidence="1" type="ORF">ACH5RR_015770</name>
</gene>
<dbReference type="EMBL" id="JBJUIK010000007">
    <property type="protein sequence ID" value="KAL3522936.1"/>
    <property type="molecule type" value="Genomic_DNA"/>
</dbReference>
<proteinExistence type="predicted"/>